<protein>
    <submittedName>
        <fullName evidence="1">Uncharacterized protein</fullName>
    </submittedName>
</protein>
<comment type="caution">
    <text evidence="1">The sequence shown here is derived from an EMBL/GenBank/DDBJ whole genome shotgun (WGS) entry which is preliminary data.</text>
</comment>
<name>A0A645GCH6_9ZZZZ</name>
<evidence type="ECO:0000313" key="1">
    <source>
        <dbReference type="EMBL" id="MPN24375.1"/>
    </source>
</evidence>
<accession>A0A645GCH6</accession>
<dbReference type="EMBL" id="VSSQ01073206">
    <property type="protein sequence ID" value="MPN24375.1"/>
    <property type="molecule type" value="Genomic_DNA"/>
</dbReference>
<sequence>MSAAHAGTPLAAHGVNFVDKYDAGRGLHRLFEQVPHPGCAHAHVKLHKVRPGDGQKAHPGLTRHGLCKQGLSGAWRAHQQHALGNPGAQLGVLLRVL</sequence>
<organism evidence="1">
    <name type="scientific">bioreactor metagenome</name>
    <dbReference type="NCBI Taxonomy" id="1076179"/>
    <lineage>
        <taxon>unclassified sequences</taxon>
        <taxon>metagenomes</taxon>
        <taxon>ecological metagenomes</taxon>
    </lineage>
</organism>
<reference evidence="1" key="1">
    <citation type="submission" date="2019-08" db="EMBL/GenBank/DDBJ databases">
        <authorList>
            <person name="Kucharzyk K."/>
            <person name="Murdoch R.W."/>
            <person name="Higgins S."/>
            <person name="Loffler F."/>
        </authorList>
    </citation>
    <scope>NUCLEOTIDE SEQUENCE</scope>
</reference>
<dbReference type="AlphaFoldDB" id="A0A645GCH6"/>
<gene>
    <name evidence="1" type="ORF">SDC9_171773</name>
</gene>
<proteinExistence type="predicted"/>